<dbReference type="EMBL" id="CAJVQB010048228">
    <property type="protein sequence ID" value="CAG8833884.1"/>
    <property type="molecule type" value="Genomic_DNA"/>
</dbReference>
<evidence type="ECO:0000313" key="2">
    <source>
        <dbReference type="Proteomes" id="UP000789901"/>
    </source>
</evidence>
<gene>
    <name evidence="1" type="ORF">GMARGA_LOCUS31773</name>
</gene>
<comment type="caution">
    <text evidence="1">The sequence shown here is derived from an EMBL/GenBank/DDBJ whole genome shotgun (WGS) entry which is preliminary data.</text>
</comment>
<organism evidence="1 2">
    <name type="scientific">Gigaspora margarita</name>
    <dbReference type="NCBI Taxonomy" id="4874"/>
    <lineage>
        <taxon>Eukaryota</taxon>
        <taxon>Fungi</taxon>
        <taxon>Fungi incertae sedis</taxon>
        <taxon>Mucoromycota</taxon>
        <taxon>Glomeromycotina</taxon>
        <taxon>Glomeromycetes</taxon>
        <taxon>Diversisporales</taxon>
        <taxon>Gigasporaceae</taxon>
        <taxon>Gigaspora</taxon>
    </lineage>
</organism>
<evidence type="ECO:0000313" key="1">
    <source>
        <dbReference type="EMBL" id="CAG8833884.1"/>
    </source>
</evidence>
<keyword evidence="2" id="KW-1185">Reference proteome</keyword>
<proteinExistence type="predicted"/>
<protein>
    <submittedName>
        <fullName evidence="1">26061_t:CDS:1</fullName>
    </submittedName>
</protein>
<sequence>PAADGTYKRGCHGNWENVSEENQTTEQISEQYFDENEFTYRMQVVRSLSSRDVSKGENVAENCVWVMLMERLLPRCSDSVDGCDDERFAGIIDEM</sequence>
<feature type="non-terminal residue" evidence="1">
    <location>
        <position position="1"/>
    </location>
</feature>
<name>A0ABN7WJH2_GIGMA</name>
<feature type="non-terminal residue" evidence="1">
    <location>
        <position position="95"/>
    </location>
</feature>
<dbReference type="Proteomes" id="UP000789901">
    <property type="component" value="Unassembled WGS sequence"/>
</dbReference>
<accession>A0ABN7WJH2</accession>
<reference evidence="1 2" key="1">
    <citation type="submission" date="2021-06" db="EMBL/GenBank/DDBJ databases">
        <authorList>
            <person name="Kallberg Y."/>
            <person name="Tangrot J."/>
            <person name="Rosling A."/>
        </authorList>
    </citation>
    <scope>NUCLEOTIDE SEQUENCE [LARGE SCALE GENOMIC DNA]</scope>
    <source>
        <strain evidence="1 2">120-4 pot B 10/14</strain>
    </source>
</reference>